<dbReference type="RefSeq" id="WP_340335676.1">
    <property type="nucleotide sequence ID" value="NZ_JBBKZS010000005.1"/>
</dbReference>
<name>A0ABU8X8Z9_9BURK</name>
<feature type="region of interest" description="Disordered" evidence="1">
    <location>
        <begin position="1"/>
        <end position="55"/>
    </location>
</feature>
<evidence type="ECO:0000313" key="3">
    <source>
        <dbReference type="EMBL" id="MEJ8855590.1"/>
    </source>
</evidence>
<sequence>MDQSIDAQKLRTTGRRRTRSLAQTRWQLTPNGAIPLPARRSRPEASSRSAGMACRCQPTVPVRPARRPRDVDFARVDNPAVQPSTAPGFLPMTGIYEPSAVQQLPDGRLLVVEDEKHHQFSLVTIAADGSIDSERLTPGLLHVFDDFWNLSDLEGLALDSAGFVYAITSHSRDDDGDEKKSRERLVRFRIDGSRVIDPKVFRGLKGALTAQFPLLAEAAGIRDVKNGGGLNIEGLEIHADEKRLMIGFRSPLHEGRAIIASVLNPNGIFADDEPPRLAAELDELDLDGHGIRALTWLPSLGDYLVISGPVSREPGEFALWRWNGRHEGPARRITIPGLQGLGRGEGVAPAVLDGVERIVIVSDDGNRKEERPAHYLLLDPGQLKTGR</sequence>
<reference evidence="3 4" key="1">
    <citation type="submission" date="2024-03" db="EMBL/GenBank/DDBJ databases">
        <title>Novel species of the genus Variovorax.</title>
        <authorList>
            <person name="Liu Q."/>
            <person name="Xin Y.-H."/>
        </authorList>
    </citation>
    <scope>NUCLEOTIDE SEQUENCE [LARGE SCALE GENOMIC DNA]</scope>
    <source>
        <strain evidence="3 4">KACC 18901</strain>
    </source>
</reference>
<dbReference type="InterPro" id="IPR011042">
    <property type="entry name" value="6-blade_b-propeller_TolB-like"/>
</dbReference>
<organism evidence="3 4">
    <name type="scientific">Variovorax robiniae</name>
    <dbReference type="NCBI Taxonomy" id="1836199"/>
    <lineage>
        <taxon>Bacteria</taxon>
        <taxon>Pseudomonadati</taxon>
        <taxon>Pseudomonadota</taxon>
        <taxon>Betaproteobacteria</taxon>
        <taxon>Burkholderiales</taxon>
        <taxon>Comamonadaceae</taxon>
        <taxon>Variovorax</taxon>
    </lineage>
</organism>
<accession>A0ABU8X8Z9</accession>
<evidence type="ECO:0000313" key="4">
    <source>
        <dbReference type="Proteomes" id="UP001367030"/>
    </source>
</evidence>
<comment type="caution">
    <text evidence="3">The sequence shown here is derived from an EMBL/GenBank/DDBJ whole genome shotgun (WGS) entry which is preliminary data.</text>
</comment>
<protein>
    <submittedName>
        <fullName evidence="3">DUF3616 domain-containing protein</fullName>
    </submittedName>
</protein>
<gene>
    <name evidence="3" type="ORF">WKW79_13475</name>
</gene>
<dbReference type="EMBL" id="JBBKZS010000005">
    <property type="protein sequence ID" value="MEJ8855590.1"/>
    <property type="molecule type" value="Genomic_DNA"/>
</dbReference>
<evidence type="ECO:0000256" key="1">
    <source>
        <dbReference type="SAM" id="MobiDB-lite"/>
    </source>
</evidence>
<evidence type="ECO:0000259" key="2">
    <source>
        <dbReference type="Pfam" id="PF12275"/>
    </source>
</evidence>
<dbReference type="Pfam" id="PF12275">
    <property type="entry name" value="DUF3616"/>
    <property type="match status" value="1"/>
</dbReference>
<dbReference type="Gene3D" id="2.120.10.30">
    <property type="entry name" value="TolB, C-terminal domain"/>
    <property type="match status" value="1"/>
</dbReference>
<proteinExistence type="predicted"/>
<feature type="domain" description="DUF3616" evidence="2">
    <location>
        <begin position="228"/>
        <end position="336"/>
    </location>
</feature>
<keyword evidence="4" id="KW-1185">Reference proteome</keyword>
<dbReference type="InterPro" id="IPR022060">
    <property type="entry name" value="DUF3616"/>
</dbReference>
<dbReference type="Proteomes" id="UP001367030">
    <property type="component" value="Unassembled WGS sequence"/>
</dbReference>
<feature type="compositionally biased region" description="Polar residues" evidence="1">
    <location>
        <begin position="20"/>
        <end position="30"/>
    </location>
</feature>
<dbReference type="SUPFAM" id="SSF50956">
    <property type="entry name" value="Thermostable phytase (3-phytase)"/>
    <property type="match status" value="1"/>
</dbReference>